<keyword evidence="1" id="KW-1133">Transmembrane helix</keyword>
<dbReference type="RefSeq" id="WP_118011409.1">
    <property type="nucleotide sequence ID" value="NZ_QSGD01000022.1"/>
</dbReference>
<organism evidence="2 3">
    <name type="scientific">Holdemanella biformis</name>
    <dbReference type="NCBI Taxonomy" id="1735"/>
    <lineage>
        <taxon>Bacteria</taxon>
        <taxon>Bacillati</taxon>
        <taxon>Bacillota</taxon>
        <taxon>Erysipelotrichia</taxon>
        <taxon>Erysipelotrichales</taxon>
        <taxon>Erysipelotrichaceae</taxon>
        <taxon>Holdemanella</taxon>
    </lineage>
</organism>
<evidence type="ECO:0000313" key="2">
    <source>
        <dbReference type="EMBL" id="RHB05425.1"/>
    </source>
</evidence>
<evidence type="ECO:0000313" key="3">
    <source>
        <dbReference type="Proteomes" id="UP000285288"/>
    </source>
</evidence>
<dbReference type="AlphaFoldDB" id="A0A413UCB5"/>
<gene>
    <name evidence="2" type="ORF">DW907_06630</name>
</gene>
<name>A0A413UCB5_9FIRM</name>
<feature type="transmembrane region" description="Helical" evidence="1">
    <location>
        <begin position="134"/>
        <end position="152"/>
    </location>
</feature>
<dbReference type="Proteomes" id="UP000285288">
    <property type="component" value="Unassembled WGS sequence"/>
</dbReference>
<keyword evidence="1" id="KW-0812">Transmembrane</keyword>
<reference evidence="2 3" key="1">
    <citation type="submission" date="2018-08" db="EMBL/GenBank/DDBJ databases">
        <title>A genome reference for cultivated species of the human gut microbiota.</title>
        <authorList>
            <person name="Zou Y."/>
            <person name="Xue W."/>
            <person name="Luo G."/>
        </authorList>
    </citation>
    <scope>NUCLEOTIDE SEQUENCE [LARGE SCALE GENOMIC DNA]</scope>
    <source>
        <strain evidence="2 3">AM42-13AC</strain>
    </source>
</reference>
<sequence length="212" mass="24818">MQFIKTLSVTLIPLFISIYLNRKYQLADKDRTIVEKQFEIYNLLYLNIARDTLNQPINGNLAKTNIIKLIKEMQKSTTLCNFLGPKLYEYLLFCNSNGISNSTLGSIQLQIESDLEQIKYKLGYPCKLKYKNRLMQYLAILISLIYIIINIVKEINENKALYSQTSKLLITYVCSILFIVSCYIFWILLNNCIFIKKYIEVAKTYVKNKVEK</sequence>
<comment type="caution">
    <text evidence="2">The sequence shown here is derived from an EMBL/GenBank/DDBJ whole genome shotgun (WGS) entry which is preliminary data.</text>
</comment>
<evidence type="ECO:0000256" key="1">
    <source>
        <dbReference type="SAM" id="Phobius"/>
    </source>
</evidence>
<keyword evidence="1" id="KW-0472">Membrane</keyword>
<dbReference type="EMBL" id="QSGD01000022">
    <property type="protein sequence ID" value="RHB05425.1"/>
    <property type="molecule type" value="Genomic_DNA"/>
</dbReference>
<accession>A0A413UCB5</accession>
<feature type="transmembrane region" description="Helical" evidence="1">
    <location>
        <begin position="168"/>
        <end position="189"/>
    </location>
</feature>
<protein>
    <submittedName>
        <fullName evidence="2">Uncharacterized protein</fullName>
    </submittedName>
</protein>
<proteinExistence type="predicted"/>